<dbReference type="Proteomes" id="UP001075461">
    <property type="component" value="Unassembled WGS sequence"/>
</dbReference>
<dbReference type="AlphaFoldDB" id="A0A9Q4PXR8"/>
<accession>A0A9Q4PXR8</accession>
<proteinExistence type="predicted"/>
<evidence type="ECO:0000313" key="2">
    <source>
        <dbReference type="Proteomes" id="UP001075461"/>
    </source>
</evidence>
<dbReference type="RefSeq" id="WP_269490097.1">
    <property type="nucleotide sequence ID" value="NZ_JAPXGW010000005.1"/>
</dbReference>
<organism evidence="1 2">
    <name type="scientific">Campylobacter ureolyticus</name>
    <dbReference type="NCBI Taxonomy" id="827"/>
    <lineage>
        <taxon>Bacteria</taxon>
        <taxon>Pseudomonadati</taxon>
        <taxon>Campylobacterota</taxon>
        <taxon>Epsilonproteobacteria</taxon>
        <taxon>Campylobacterales</taxon>
        <taxon>Campylobacteraceae</taxon>
        <taxon>Campylobacter</taxon>
    </lineage>
</organism>
<evidence type="ECO:0000313" key="1">
    <source>
        <dbReference type="EMBL" id="MCZ6162235.1"/>
    </source>
</evidence>
<reference evidence="1" key="1">
    <citation type="submission" date="2022-12" db="EMBL/GenBank/DDBJ databases">
        <title>Species Delineation and Comparative Genomics within the Campylobacter ureolyticus Complex.</title>
        <authorList>
            <person name="Maki J."/>
            <person name="Howard M."/>
            <person name="Connelly S."/>
            <person name="Hardy D.J."/>
            <person name="Cameron A."/>
        </authorList>
    </citation>
    <scope>NUCLEOTIDE SEQUENCE</scope>
    <source>
        <strain evidence="1">URMC_786</strain>
    </source>
</reference>
<gene>
    <name evidence="1" type="ORF">O6B92_07815</name>
</gene>
<name>A0A9Q4PXR8_9BACT</name>
<sequence length="457" mass="53307">MKKINFNYEIWKEKPSIEKSKFDDISYFLTSPKLDSEIFLTISYCEDMSEIGRKENKIEYRGLTGWKTFEMCEWTRAAAMCECPKIASYSNVSFGNGYRKRENICSINFLIYDFDHDISLENVSDFLKIQDFKSLISTTSRHDPQGENKFRLIIPITQPIYEKLTNAEYRAISSHILEILKNNEMFEKYDKNALNLGQMFYTSQLSEHKQSLYFGSDKGILDTSKILEFLEFYKKEKEKEKKEVVADVQMVGNHHQPTQIKVNSQHMGVSDALILLDFERLNSDYDIEYLISRFEPHLKKDAGGTWRGEGAAYIRCENDNAVVNMNDSEGKRISYTPAQYLRKQLKCATWRDLGNILLRVYGKDYLTLNYEKIKMAVEKALKNENVKNDKTFNDFLCVELGLEKRKGKDKTGKEVMISPIKLDGMGFRIFKFNISFRELGFSKKEIIENFKSKRGGK</sequence>
<comment type="caution">
    <text evidence="1">The sequence shown here is derived from an EMBL/GenBank/DDBJ whole genome shotgun (WGS) entry which is preliminary data.</text>
</comment>
<dbReference type="EMBL" id="JAPXGP010000006">
    <property type="protein sequence ID" value="MCZ6162235.1"/>
    <property type="molecule type" value="Genomic_DNA"/>
</dbReference>
<protein>
    <submittedName>
        <fullName evidence="1">Uncharacterized protein</fullName>
    </submittedName>
</protein>